<dbReference type="InterPro" id="IPR013785">
    <property type="entry name" value="Aldolase_TIM"/>
</dbReference>
<dbReference type="PANTHER" id="PTHR36204">
    <property type="entry name" value="N-ACETYLMANNOSAMINE-6-PHOSPHATE 2-EPIMERASE-RELATED"/>
    <property type="match status" value="1"/>
</dbReference>
<dbReference type="GO" id="GO:0006053">
    <property type="term" value="P:N-acetylmannosamine catabolic process"/>
    <property type="evidence" value="ECO:0007669"/>
    <property type="project" value="TreeGrafter"/>
</dbReference>
<dbReference type="Proteomes" id="UP000002072">
    <property type="component" value="Chromosome"/>
</dbReference>
<dbReference type="InterPro" id="IPR007260">
    <property type="entry name" value="NanE"/>
</dbReference>
<accession>D1AUV2</accession>
<dbReference type="Pfam" id="PF04131">
    <property type="entry name" value="NanE"/>
    <property type="match status" value="1"/>
</dbReference>
<keyword evidence="4 6" id="KW-0413">Isomerase</keyword>
<comment type="pathway">
    <text evidence="3 6">Amino-sugar metabolism; N-acetylneuraminate degradation; D-fructose 6-phosphate from N-acetylneuraminate: step 3/5.</text>
</comment>
<evidence type="ECO:0000256" key="1">
    <source>
        <dbReference type="ARBA" id="ARBA00000056"/>
    </source>
</evidence>
<keyword evidence="5 6" id="KW-0119">Carbohydrate metabolism</keyword>
<evidence type="ECO:0000256" key="2">
    <source>
        <dbReference type="ARBA" id="ARBA00002147"/>
    </source>
</evidence>
<evidence type="ECO:0000313" key="7">
    <source>
        <dbReference type="EMBL" id="ACZ01512.1"/>
    </source>
</evidence>
<evidence type="ECO:0000256" key="3">
    <source>
        <dbReference type="ARBA" id="ARBA00005081"/>
    </source>
</evidence>
<dbReference type="PANTHER" id="PTHR36204:SF1">
    <property type="entry name" value="N-ACETYLMANNOSAMINE-6-PHOSPHATE 2-EPIMERASE-RELATED"/>
    <property type="match status" value="1"/>
</dbReference>
<comment type="catalytic activity">
    <reaction evidence="1 6">
        <text>an N-acyl-D-glucosamine 6-phosphate = an N-acyl-D-mannosamine 6-phosphate</text>
        <dbReference type="Rhea" id="RHEA:23932"/>
        <dbReference type="ChEBI" id="CHEBI:57599"/>
        <dbReference type="ChEBI" id="CHEBI:57666"/>
        <dbReference type="EC" id="5.1.3.9"/>
    </reaction>
</comment>
<dbReference type="AlphaFoldDB" id="D1AUV2"/>
<dbReference type="GO" id="GO:0005975">
    <property type="term" value="P:carbohydrate metabolic process"/>
    <property type="evidence" value="ECO:0007669"/>
    <property type="project" value="UniProtKB-UniRule"/>
</dbReference>
<reference evidence="7 8" key="1">
    <citation type="journal article" date="2009" name="Stand. Genomic Sci.">
        <title>Complete genome sequence of Streptobacillus moniliformis type strain (9901T).</title>
        <authorList>
            <person name="Nolan M."/>
            <person name="Gronow S."/>
            <person name="Lapidus A."/>
            <person name="Ivanova N."/>
            <person name="Copeland A."/>
            <person name="Lucas S."/>
            <person name="Del Rio T.G."/>
            <person name="Chen F."/>
            <person name="Tice H."/>
            <person name="Pitluck S."/>
            <person name="Cheng J.F."/>
            <person name="Sims D."/>
            <person name="Meincke L."/>
            <person name="Bruce D."/>
            <person name="Goodwin L."/>
            <person name="Brettin T."/>
            <person name="Han C."/>
            <person name="Detter J.C."/>
            <person name="Ovchinikova G."/>
            <person name="Pati A."/>
            <person name="Mavromatis K."/>
            <person name="Mikhailova N."/>
            <person name="Chen A."/>
            <person name="Palaniappan K."/>
            <person name="Land M."/>
            <person name="Hauser L."/>
            <person name="Chang Y.J."/>
            <person name="Jeffries C.D."/>
            <person name="Rohde M."/>
            <person name="Sproer C."/>
            <person name="Goker M."/>
            <person name="Bristow J."/>
            <person name="Eisen J.A."/>
            <person name="Markowitz V."/>
            <person name="Hugenholtz P."/>
            <person name="Kyrpides N.C."/>
            <person name="Klenk H.P."/>
            <person name="Chain P."/>
        </authorList>
    </citation>
    <scope>NUCLEOTIDE SEQUENCE [LARGE SCALE GENOMIC DNA]</scope>
    <source>
        <strain evidence="8">ATCC 14647 / DSM 12112 / NCTC 10651 / 9901</strain>
    </source>
</reference>
<dbReference type="Gene3D" id="3.20.20.70">
    <property type="entry name" value="Aldolase class I"/>
    <property type="match status" value="1"/>
</dbReference>
<comment type="function">
    <text evidence="2 6">Converts N-acetylmannosamine-6-phosphate (ManNAc-6-P) to N-acetylglucosamine-6-phosphate (GlcNAc-6-P).</text>
</comment>
<sequence>MSNKVLEKLKGQLIVSCQALPGEPLYMENSTIMPLMARAAIKAGAKGIRTNGVLDVKEIKKEVEVPVIGLIKKGYEGFPQYITVGMSEIDALVEAGADIIALDCTLRDRYDGKTINEFIADIKAKYPHILLMADISNLEEGINAEKAGVDIIGTTLNGYTPYTETSDKGPNYTLIEELVSVVKIPVIAEGRIHTPEAAKKMLDLGAYAVVVGGAITRPLEITNRFIEGMGLK</sequence>
<name>D1AUV2_STRM9</name>
<dbReference type="STRING" id="519441.Smon_1049"/>
<evidence type="ECO:0000313" key="8">
    <source>
        <dbReference type="Proteomes" id="UP000002072"/>
    </source>
</evidence>
<dbReference type="eggNOG" id="COG3010">
    <property type="taxonomic scope" value="Bacteria"/>
</dbReference>
<dbReference type="EMBL" id="CP001779">
    <property type="protein sequence ID" value="ACZ01512.1"/>
    <property type="molecule type" value="Genomic_DNA"/>
</dbReference>
<keyword evidence="8" id="KW-1185">Reference proteome</keyword>
<organism evidence="7 8">
    <name type="scientific">Streptobacillus moniliformis (strain ATCC 14647 / DSM 12112 / NCTC 10651 / 9901)</name>
    <dbReference type="NCBI Taxonomy" id="519441"/>
    <lineage>
        <taxon>Bacteria</taxon>
        <taxon>Fusobacteriati</taxon>
        <taxon>Fusobacteriota</taxon>
        <taxon>Fusobacteriia</taxon>
        <taxon>Fusobacteriales</taxon>
        <taxon>Leptotrichiaceae</taxon>
        <taxon>Streptobacillus</taxon>
    </lineage>
</organism>
<dbReference type="UniPathway" id="UPA00629">
    <property type="reaction ID" value="UER00682"/>
</dbReference>
<dbReference type="CDD" id="cd04729">
    <property type="entry name" value="NanE"/>
    <property type="match status" value="1"/>
</dbReference>
<evidence type="ECO:0000256" key="5">
    <source>
        <dbReference type="ARBA" id="ARBA00023277"/>
    </source>
</evidence>
<dbReference type="SUPFAM" id="SSF51366">
    <property type="entry name" value="Ribulose-phoshate binding barrel"/>
    <property type="match status" value="1"/>
</dbReference>
<dbReference type="FunFam" id="3.20.20.70:FF:000035">
    <property type="entry name" value="Putative N-acetylmannosamine-6-phosphate 2-epimerase"/>
    <property type="match status" value="1"/>
</dbReference>
<dbReference type="EC" id="5.1.3.9" evidence="6"/>
<evidence type="ECO:0000256" key="4">
    <source>
        <dbReference type="ARBA" id="ARBA00023235"/>
    </source>
</evidence>
<dbReference type="GO" id="GO:0047465">
    <property type="term" value="F:N-acylglucosamine-6-phosphate 2-epimerase activity"/>
    <property type="evidence" value="ECO:0007669"/>
    <property type="project" value="UniProtKB-EC"/>
</dbReference>
<dbReference type="NCBIfam" id="NF002231">
    <property type="entry name" value="PRK01130.1"/>
    <property type="match status" value="1"/>
</dbReference>
<gene>
    <name evidence="6" type="primary">nanE</name>
    <name evidence="7" type="ordered locus">Smon_1049</name>
</gene>
<comment type="similarity">
    <text evidence="6">Belongs to the NanE family.</text>
</comment>
<dbReference type="InterPro" id="IPR011060">
    <property type="entry name" value="RibuloseP-bd_barrel"/>
</dbReference>
<dbReference type="HAMAP" id="MF_01235">
    <property type="entry name" value="ManNAc6P_epimer"/>
    <property type="match status" value="1"/>
</dbReference>
<dbReference type="GO" id="GO:0019262">
    <property type="term" value="P:N-acetylneuraminate catabolic process"/>
    <property type="evidence" value="ECO:0007669"/>
    <property type="project" value="UniProtKB-UniRule"/>
</dbReference>
<dbReference type="GO" id="GO:0005829">
    <property type="term" value="C:cytosol"/>
    <property type="evidence" value="ECO:0007669"/>
    <property type="project" value="TreeGrafter"/>
</dbReference>
<dbReference type="RefSeq" id="WP_012859060.1">
    <property type="nucleotide sequence ID" value="NC_013515.1"/>
</dbReference>
<proteinExistence type="inferred from homology"/>
<dbReference type="HOGENOM" id="CLU_086300_1_0_0"/>
<protein>
    <recommendedName>
        <fullName evidence="6">Putative N-acetylmannosamine-6-phosphate 2-epimerase</fullName>
        <ecNumber evidence="6">5.1.3.9</ecNumber>
    </recommendedName>
    <alternativeName>
        <fullName evidence="6">ManNAc-6-P epimerase</fullName>
    </alternativeName>
</protein>
<dbReference type="GeneID" id="29673465"/>
<evidence type="ECO:0000256" key="6">
    <source>
        <dbReference type="HAMAP-Rule" id="MF_01235"/>
    </source>
</evidence>
<dbReference type="KEGG" id="smf:Smon_1049"/>